<name>A0A0H5PAA9_NOCFR</name>
<accession>A0A0H5PAA9</accession>
<keyword evidence="1" id="KW-0614">Plasmid</keyword>
<reference evidence="2" key="1">
    <citation type="submission" date="2015-03" db="EMBL/GenBank/DDBJ databases">
        <authorList>
            <consortium name="Pathogen Informatics"/>
        </authorList>
    </citation>
    <scope>NUCLEOTIDE SEQUENCE [LARGE SCALE GENOMIC DNA]</scope>
    <source>
        <strain evidence="2">NCTC11134</strain>
        <plasmid evidence="2">2</plasmid>
    </source>
</reference>
<dbReference type="EMBL" id="LN868939">
    <property type="protein sequence ID" value="CRY84368.1"/>
    <property type="molecule type" value="Genomic_DNA"/>
</dbReference>
<sequence length="99" mass="11536">MEYDGSDFDLDRTFLRESPELTEFVHEIAEQGADRWAERSRWRTGFNATHVEALSGPGEDGVIEGVTYAEGYYARFREHGTRWNRPEHVMHDFIKDVEG</sequence>
<organism evidence="1 2">
    <name type="scientific">Nocardia farcinica</name>
    <dbReference type="NCBI Taxonomy" id="37329"/>
    <lineage>
        <taxon>Bacteria</taxon>
        <taxon>Bacillati</taxon>
        <taxon>Actinomycetota</taxon>
        <taxon>Actinomycetes</taxon>
        <taxon>Mycobacteriales</taxon>
        <taxon>Nocardiaceae</taxon>
        <taxon>Nocardia</taxon>
    </lineage>
</organism>
<dbReference type="AlphaFoldDB" id="A0A0H5PAA9"/>
<dbReference type="KEGG" id="nfr:ERS450000_06002"/>
<dbReference type="RefSeq" id="WP_060594989.1">
    <property type="nucleotide sequence ID" value="NZ_CP031418.1"/>
</dbReference>
<protein>
    <submittedName>
        <fullName evidence="1">Uncharacterized protein</fullName>
    </submittedName>
</protein>
<geneLocation type="plasmid" evidence="1">
    <name>2</name>
</geneLocation>
<dbReference type="Proteomes" id="UP000057820">
    <property type="component" value="Plasmid 2"/>
</dbReference>
<evidence type="ECO:0000313" key="1">
    <source>
        <dbReference type="EMBL" id="CRY84368.1"/>
    </source>
</evidence>
<proteinExistence type="predicted"/>
<evidence type="ECO:0000313" key="2">
    <source>
        <dbReference type="Proteomes" id="UP000057820"/>
    </source>
</evidence>
<gene>
    <name evidence="1" type="ORF">ERS450000_06002</name>
</gene>